<evidence type="ECO:0000256" key="1">
    <source>
        <dbReference type="SAM" id="MobiDB-lite"/>
    </source>
</evidence>
<dbReference type="Proteomes" id="UP001166286">
    <property type="component" value="Unassembled WGS sequence"/>
</dbReference>
<feature type="compositionally biased region" description="Basic and acidic residues" evidence="1">
    <location>
        <begin position="72"/>
        <end position="99"/>
    </location>
</feature>
<dbReference type="AlphaFoldDB" id="A0AA39R510"/>
<proteinExistence type="predicted"/>
<feature type="region of interest" description="Disordered" evidence="1">
    <location>
        <begin position="1"/>
        <end position="150"/>
    </location>
</feature>
<sequence>MAAYGARGSSRVRIADTSKSPYSSSGLDVKNHYTHTKLPLGNDSGPTSKLQARWEEMNRREKMDQEFATIHPRTDHQVKELNEKKSREEHRRVQWDLNHKSQSRATAAGHSTVAPKISAKPTAPGTPDIHSSKSRRGLAKVQELVTKPWT</sequence>
<protein>
    <submittedName>
        <fullName evidence="2">Uncharacterized protein</fullName>
    </submittedName>
</protein>
<reference evidence="2" key="1">
    <citation type="submission" date="2023-03" db="EMBL/GenBank/DDBJ databases">
        <title>Complete genome of Cladonia borealis.</title>
        <authorList>
            <person name="Park H."/>
        </authorList>
    </citation>
    <scope>NUCLEOTIDE SEQUENCE</scope>
    <source>
        <strain evidence="2">ANT050790</strain>
    </source>
</reference>
<evidence type="ECO:0000313" key="2">
    <source>
        <dbReference type="EMBL" id="KAK0513909.1"/>
    </source>
</evidence>
<dbReference type="EMBL" id="JAFEKC020000006">
    <property type="protein sequence ID" value="KAK0513909.1"/>
    <property type="molecule type" value="Genomic_DNA"/>
</dbReference>
<comment type="caution">
    <text evidence="2">The sequence shown here is derived from an EMBL/GenBank/DDBJ whole genome shotgun (WGS) entry which is preliminary data.</text>
</comment>
<evidence type="ECO:0000313" key="3">
    <source>
        <dbReference type="Proteomes" id="UP001166286"/>
    </source>
</evidence>
<feature type="compositionally biased region" description="Polar residues" evidence="1">
    <location>
        <begin position="17"/>
        <end position="26"/>
    </location>
</feature>
<name>A0AA39R510_9LECA</name>
<keyword evidence="3" id="KW-1185">Reference proteome</keyword>
<organism evidence="2 3">
    <name type="scientific">Cladonia borealis</name>
    <dbReference type="NCBI Taxonomy" id="184061"/>
    <lineage>
        <taxon>Eukaryota</taxon>
        <taxon>Fungi</taxon>
        <taxon>Dikarya</taxon>
        <taxon>Ascomycota</taxon>
        <taxon>Pezizomycotina</taxon>
        <taxon>Lecanoromycetes</taxon>
        <taxon>OSLEUM clade</taxon>
        <taxon>Lecanoromycetidae</taxon>
        <taxon>Lecanorales</taxon>
        <taxon>Lecanorineae</taxon>
        <taxon>Cladoniaceae</taxon>
        <taxon>Cladonia</taxon>
    </lineage>
</organism>
<accession>A0AA39R510</accession>
<gene>
    <name evidence="2" type="ORF">JMJ35_003631</name>
</gene>
<feature type="compositionally biased region" description="Basic and acidic residues" evidence="1">
    <location>
        <begin position="52"/>
        <end position="65"/>
    </location>
</feature>